<name>A0A4R6Z2K9_9GAMM</name>
<evidence type="ECO:0000313" key="2">
    <source>
        <dbReference type="EMBL" id="TDR45837.1"/>
    </source>
</evidence>
<protein>
    <submittedName>
        <fullName evidence="2">Uncharacterized protein</fullName>
    </submittedName>
</protein>
<evidence type="ECO:0000256" key="1">
    <source>
        <dbReference type="SAM" id="Phobius"/>
    </source>
</evidence>
<evidence type="ECO:0000313" key="3">
    <source>
        <dbReference type="Proteomes" id="UP000295293"/>
    </source>
</evidence>
<reference evidence="2 3" key="1">
    <citation type="submission" date="2019-03" db="EMBL/GenBank/DDBJ databases">
        <title>Genomic Encyclopedia of Type Strains, Phase IV (KMG-IV): sequencing the most valuable type-strain genomes for metagenomic binning, comparative biology and taxonomic classification.</title>
        <authorList>
            <person name="Goeker M."/>
        </authorList>
    </citation>
    <scope>NUCLEOTIDE SEQUENCE [LARGE SCALE GENOMIC DNA]</scope>
    <source>
        <strain evidence="2 3">DSM 21667</strain>
    </source>
</reference>
<keyword evidence="1" id="KW-1133">Transmembrane helix</keyword>
<comment type="caution">
    <text evidence="2">The sequence shown here is derived from an EMBL/GenBank/DDBJ whole genome shotgun (WGS) entry which is preliminary data.</text>
</comment>
<dbReference type="Proteomes" id="UP000295293">
    <property type="component" value="Unassembled WGS sequence"/>
</dbReference>
<keyword evidence="1" id="KW-0812">Transmembrane</keyword>
<gene>
    <name evidence="2" type="ORF">DFR29_104267</name>
</gene>
<keyword evidence="1" id="KW-0472">Membrane</keyword>
<sequence>MSPARTPLLAGLSLLAAGWLFGGQRPSPAQLLPPVLQEPQQQAVAAPAFAVHRGGIDYRIAPVADYEIAGLVVSRHDTRTWWDMRHWVANDYLNVVDLCVVWGANAAEGAYEHMSFFSGQWTCYFRYADSSRVKAAHLRALSNNHLLTDRNDIARQLLGVRVGDQVRLRGQLVSYSHDEGFHFQRGTSVSRDDEGDGACETVFVQQVEILRRGAAWPQLLRWLGWALLLLGGVIWWRTPFGARAW</sequence>
<accession>A0A4R6Z2K9</accession>
<organism evidence="2 3">
    <name type="scientific">Tahibacter aquaticus</name>
    <dbReference type="NCBI Taxonomy" id="520092"/>
    <lineage>
        <taxon>Bacteria</taxon>
        <taxon>Pseudomonadati</taxon>
        <taxon>Pseudomonadota</taxon>
        <taxon>Gammaproteobacteria</taxon>
        <taxon>Lysobacterales</taxon>
        <taxon>Rhodanobacteraceae</taxon>
        <taxon>Tahibacter</taxon>
    </lineage>
</organism>
<dbReference type="AlphaFoldDB" id="A0A4R6Z2K9"/>
<dbReference type="EMBL" id="SNZH01000004">
    <property type="protein sequence ID" value="TDR45837.1"/>
    <property type="molecule type" value="Genomic_DNA"/>
</dbReference>
<proteinExistence type="predicted"/>
<keyword evidence="3" id="KW-1185">Reference proteome</keyword>
<feature type="transmembrane region" description="Helical" evidence="1">
    <location>
        <begin position="219"/>
        <end position="236"/>
    </location>
</feature>
<dbReference type="RefSeq" id="WP_133818199.1">
    <property type="nucleotide sequence ID" value="NZ_SNZH01000004.1"/>
</dbReference>
<dbReference type="OrthoDB" id="6706661at2"/>